<name>A0A1H4R1J5_9PSED</name>
<accession>A0A1H4R1J5</accession>
<evidence type="ECO:0000313" key="1">
    <source>
        <dbReference type="EMBL" id="SEC25735.1"/>
    </source>
</evidence>
<gene>
    <name evidence="1" type="ORF">SAMN05216178_4002</name>
</gene>
<dbReference type="AlphaFoldDB" id="A0A1H4R1J5"/>
<evidence type="ECO:0000313" key="2">
    <source>
        <dbReference type="Proteomes" id="UP000198982"/>
    </source>
</evidence>
<dbReference type="EMBL" id="FNTJ01000001">
    <property type="protein sequence ID" value="SEC25735.1"/>
    <property type="molecule type" value="Genomic_DNA"/>
</dbReference>
<proteinExistence type="predicted"/>
<organism evidence="1 2">
    <name type="scientific">Pseudomonas saponiphila</name>
    <dbReference type="NCBI Taxonomy" id="556534"/>
    <lineage>
        <taxon>Bacteria</taxon>
        <taxon>Pseudomonadati</taxon>
        <taxon>Pseudomonadota</taxon>
        <taxon>Gammaproteobacteria</taxon>
        <taxon>Pseudomonadales</taxon>
        <taxon>Pseudomonadaceae</taxon>
        <taxon>Pseudomonas</taxon>
    </lineage>
</organism>
<reference evidence="2" key="1">
    <citation type="submission" date="2016-10" db="EMBL/GenBank/DDBJ databases">
        <authorList>
            <person name="Varghese N."/>
            <person name="Submissions S."/>
        </authorList>
    </citation>
    <scope>NUCLEOTIDE SEQUENCE [LARGE SCALE GENOMIC DNA]</scope>
    <source>
        <strain evidence="2">DSM 9751</strain>
    </source>
</reference>
<keyword evidence="2" id="KW-1185">Reference proteome</keyword>
<protein>
    <submittedName>
        <fullName evidence="1">Uncharacterized protein</fullName>
    </submittedName>
</protein>
<dbReference type="Proteomes" id="UP000198982">
    <property type="component" value="Unassembled WGS sequence"/>
</dbReference>
<sequence>MGNIFGVRYPFKILCSVICANAIFVIDDQAFFEPRAKG</sequence>